<dbReference type="Gene3D" id="3.90.550.10">
    <property type="entry name" value="Spore Coat Polysaccharide Biosynthesis Protein SpsA, Chain A"/>
    <property type="match status" value="1"/>
</dbReference>
<evidence type="ECO:0000259" key="3">
    <source>
        <dbReference type="Pfam" id="PF00483"/>
    </source>
</evidence>
<dbReference type="AlphaFoldDB" id="A0A317KYV9"/>
<dbReference type="Gene3D" id="2.160.10.10">
    <property type="entry name" value="Hexapeptide repeat proteins"/>
    <property type="match status" value="1"/>
</dbReference>
<sequence>MASMIGLINLEHENDQFKELTYHRPIASIPFAGRYRLIDFTLSNMVQSQIHEVAIFTQNKYRSLIGHLGSGADWELNKTHGGLFLFPPQAHHSTNISQGDVGHFYYNRDFFENSSAEYVLISGSQFVANLNYLPLFHYHLETGADVTLLTTQHDIIQELKNCLKLELDKNNKVIAITNDKQNQETFCGVYLLHKSLLLELVDECVANHKSYFFWDGIRANLEKLHIAAYHYDGYHSIIHDVAGYFRQSMKLIKPENYRQLFRNYPPVFTKVSNHPPTRYQHTAIVKDSLIATGALIEGTVENSILFRGVKVKKGAVVKNSIIMQDGEISTDSQLENVILDKQVVITKNQMLKGSIKHPYIIEKKSII</sequence>
<feature type="domain" description="Nucleotidyl transferase" evidence="3">
    <location>
        <begin position="17"/>
        <end position="152"/>
    </location>
</feature>
<comment type="caution">
    <text evidence="5">The sequence shown here is derived from an EMBL/GenBank/DDBJ whole genome shotgun (WGS) entry which is preliminary data.</text>
</comment>
<dbReference type="SUPFAM" id="SSF51161">
    <property type="entry name" value="Trimeric LpxA-like enzymes"/>
    <property type="match status" value="1"/>
</dbReference>
<protein>
    <submittedName>
        <fullName evidence="5">Glucose-1-phosphate adenylyltransferase subunit GlgD</fullName>
    </submittedName>
</protein>
<comment type="similarity">
    <text evidence="1">Belongs to the bacterial/plant glucose-1-phosphate adenylyltransferase family.</text>
</comment>
<dbReference type="InterPro" id="IPR011831">
    <property type="entry name" value="ADP-Glc_PPase"/>
</dbReference>
<dbReference type="Proteomes" id="UP000245624">
    <property type="component" value="Unassembled WGS sequence"/>
</dbReference>
<dbReference type="OrthoDB" id="9801810at2"/>
<dbReference type="CDD" id="cd02508">
    <property type="entry name" value="ADP_Glucose_PP"/>
    <property type="match status" value="1"/>
</dbReference>
<proteinExistence type="inferred from homology"/>
<dbReference type="InterPro" id="IPR005835">
    <property type="entry name" value="NTP_transferase_dom"/>
</dbReference>
<reference evidence="5 6" key="1">
    <citation type="submission" date="2018-05" db="EMBL/GenBank/DDBJ databases">
        <title>Genomic analysis of Gracilibacillus dipsosauri DD1 reveals novel features of a salt-tolerant amylase.</title>
        <authorList>
            <person name="Deutch C.E."/>
            <person name="Yang S."/>
        </authorList>
    </citation>
    <scope>NUCLEOTIDE SEQUENCE [LARGE SCALE GENOMIC DNA]</scope>
    <source>
        <strain evidence="5 6">DD1</strain>
    </source>
</reference>
<feature type="domain" description="Glucose-1-phosphate adenylyltransferase/Bifunctional protein GlmU-like C-terminal hexapeptide" evidence="4">
    <location>
        <begin position="280"/>
        <end position="349"/>
    </location>
</feature>
<dbReference type="PANTHER" id="PTHR43523:SF6">
    <property type="entry name" value="GLYCOGEN BIOSYNTHESIS PROTEIN GLGD"/>
    <property type="match status" value="1"/>
</dbReference>
<dbReference type="InterPro" id="IPR011004">
    <property type="entry name" value="Trimer_LpxA-like_sf"/>
</dbReference>
<keyword evidence="6" id="KW-1185">Reference proteome</keyword>
<dbReference type="InterPro" id="IPR029044">
    <property type="entry name" value="Nucleotide-diphossugar_trans"/>
</dbReference>
<dbReference type="GO" id="GO:0005978">
    <property type="term" value="P:glycogen biosynthetic process"/>
    <property type="evidence" value="ECO:0007669"/>
    <property type="project" value="UniProtKB-KW"/>
</dbReference>
<organism evidence="5 6">
    <name type="scientific">Gracilibacillus dipsosauri</name>
    <dbReference type="NCBI Taxonomy" id="178340"/>
    <lineage>
        <taxon>Bacteria</taxon>
        <taxon>Bacillati</taxon>
        <taxon>Bacillota</taxon>
        <taxon>Bacilli</taxon>
        <taxon>Bacillales</taxon>
        <taxon>Bacillaceae</taxon>
        <taxon>Gracilibacillus</taxon>
    </lineage>
</organism>
<evidence type="ECO:0000256" key="2">
    <source>
        <dbReference type="ARBA" id="ARBA00023056"/>
    </source>
</evidence>
<keyword evidence="2" id="KW-0320">Glycogen biosynthesis</keyword>
<dbReference type="Pfam" id="PF00483">
    <property type="entry name" value="NTP_transferase"/>
    <property type="match status" value="1"/>
</dbReference>
<dbReference type="EMBL" id="QGTD01000008">
    <property type="protein sequence ID" value="PWU68711.1"/>
    <property type="molecule type" value="Genomic_DNA"/>
</dbReference>
<dbReference type="NCBIfam" id="TIGR02092">
    <property type="entry name" value="glgD"/>
    <property type="match status" value="1"/>
</dbReference>
<dbReference type="InterPro" id="IPR011832">
    <property type="entry name" value="GlgDAde_trans"/>
</dbReference>
<name>A0A317KYV9_9BACI</name>
<gene>
    <name evidence="5" type="primary">glgD</name>
    <name evidence="5" type="ORF">DLJ74_09795</name>
</gene>
<evidence type="ECO:0000256" key="1">
    <source>
        <dbReference type="ARBA" id="ARBA00010443"/>
    </source>
</evidence>
<keyword evidence="5" id="KW-0548">Nucleotidyltransferase</keyword>
<dbReference type="GO" id="GO:0008878">
    <property type="term" value="F:glucose-1-phosphate adenylyltransferase activity"/>
    <property type="evidence" value="ECO:0007669"/>
    <property type="project" value="InterPro"/>
</dbReference>
<evidence type="ECO:0000259" key="4">
    <source>
        <dbReference type="Pfam" id="PF24894"/>
    </source>
</evidence>
<evidence type="ECO:0000313" key="5">
    <source>
        <dbReference type="EMBL" id="PWU68711.1"/>
    </source>
</evidence>
<dbReference type="PANTHER" id="PTHR43523">
    <property type="entry name" value="GLUCOSE-1-PHOSPHATE ADENYLYLTRANSFERASE-RELATED"/>
    <property type="match status" value="1"/>
</dbReference>
<accession>A0A317KYV9</accession>
<dbReference type="SUPFAM" id="SSF53448">
    <property type="entry name" value="Nucleotide-diphospho-sugar transferases"/>
    <property type="match status" value="1"/>
</dbReference>
<evidence type="ECO:0000313" key="6">
    <source>
        <dbReference type="Proteomes" id="UP000245624"/>
    </source>
</evidence>
<keyword evidence="5" id="KW-0808">Transferase</keyword>
<dbReference type="Pfam" id="PF24894">
    <property type="entry name" value="Hexapep_GlmU"/>
    <property type="match status" value="1"/>
</dbReference>
<dbReference type="InterPro" id="IPR056818">
    <property type="entry name" value="GlmU/GlgC-like_hexapep"/>
</dbReference>